<feature type="transmembrane region" description="Helical" evidence="8">
    <location>
        <begin position="192"/>
        <end position="211"/>
    </location>
</feature>
<evidence type="ECO:0000256" key="4">
    <source>
        <dbReference type="ARBA" id="ARBA00022475"/>
    </source>
</evidence>
<accession>A0A4Y8LUQ4</accession>
<evidence type="ECO:0000256" key="3">
    <source>
        <dbReference type="ARBA" id="ARBA00022448"/>
    </source>
</evidence>
<dbReference type="FunFam" id="1.10.3470.10:FF:000001">
    <property type="entry name" value="Vitamin B12 ABC transporter permease BtuC"/>
    <property type="match status" value="1"/>
</dbReference>
<dbReference type="CDD" id="cd06550">
    <property type="entry name" value="TM_ABC_iron-siderophores_like"/>
    <property type="match status" value="1"/>
</dbReference>
<evidence type="ECO:0000256" key="6">
    <source>
        <dbReference type="ARBA" id="ARBA00022989"/>
    </source>
</evidence>
<dbReference type="SUPFAM" id="SSF81345">
    <property type="entry name" value="ABC transporter involved in vitamin B12 uptake, BtuC"/>
    <property type="match status" value="1"/>
</dbReference>
<evidence type="ECO:0000256" key="2">
    <source>
        <dbReference type="ARBA" id="ARBA00007935"/>
    </source>
</evidence>
<dbReference type="InterPro" id="IPR037294">
    <property type="entry name" value="ABC_BtuC-like"/>
</dbReference>
<evidence type="ECO:0000256" key="1">
    <source>
        <dbReference type="ARBA" id="ARBA00004651"/>
    </source>
</evidence>
<comment type="similarity">
    <text evidence="2">Belongs to the binding-protein-dependent transport system permease family. FecCD subfamily.</text>
</comment>
<feature type="transmembrane region" description="Helical" evidence="8">
    <location>
        <begin position="59"/>
        <end position="79"/>
    </location>
</feature>
<dbReference type="PANTHER" id="PTHR30472">
    <property type="entry name" value="FERRIC ENTEROBACTIN TRANSPORT SYSTEM PERMEASE PROTEIN"/>
    <property type="match status" value="1"/>
</dbReference>
<dbReference type="PANTHER" id="PTHR30472:SF64">
    <property type="entry name" value="IRON(3+)-HYDROXAMATE IMPORT SYSTEM PERMEASE PROTEIN FHUG"/>
    <property type="match status" value="1"/>
</dbReference>
<reference evidence="9 10" key="1">
    <citation type="submission" date="2019-03" db="EMBL/GenBank/DDBJ databases">
        <title>Cohnella endophytica sp. nov., a novel endophytic bacterium isolated from bark of Sonneratia apetala.</title>
        <authorList>
            <person name="Tuo L."/>
        </authorList>
    </citation>
    <scope>NUCLEOTIDE SEQUENCE [LARGE SCALE GENOMIC DNA]</scope>
    <source>
        <strain evidence="9 10">CCTCC AB 208254</strain>
    </source>
</reference>
<keyword evidence="5 8" id="KW-0812">Transmembrane</keyword>
<dbReference type="AlphaFoldDB" id="A0A4Y8LUQ4"/>
<keyword evidence="6 8" id="KW-1133">Transmembrane helix</keyword>
<keyword evidence="10" id="KW-1185">Reference proteome</keyword>
<dbReference type="Proteomes" id="UP000297900">
    <property type="component" value="Unassembled WGS sequence"/>
</dbReference>
<dbReference type="GO" id="GO:0005886">
    <property type="term" value="C:plasma membrane"/>
    <property type="evidence" value="ECO:0007669"/>
    <property type="project" value="UniProtKB-SubCell"/>
</dbReference>
<keyword evidence="3" id="KW-0813">Transport</keyword>
<comment type="subcellular location">
    <subcellularLocation>
        <location evidence="1">Cell membrane</location>
        <topology evidence="1">Multi-pass membrane protein</topology>
    </subcellularLocation>
</comment>
<name>A0A4Y8LUQ4_9BACL</name>
<evidence type="ECO:0000313" key="9">
    <source>
        <dbReference type="EMBL" id="TFE22662.1"/>
    </source>
</evidence>
<organism evidence="9 10">
    <name type="scientific">Cohnella luojiensis</name>
    <dbReference type="NCBI Taxonomy" id="652876"/>
    <lineage>
        <taxon>Bacteria</taxon>
        <taxon>Bacillati</taxon>
        <taxon>Bacillota</taxon>
        <taxon>Bacilli</taxon>
        <taxon>Bacillales</taxon>
        <taxon>Paenibacillaceae</taxon>
        <taxon>Cohnella</taxon>
    </lineage>
</organism>
<dbReference type="OrthoDB" id="9811721at2"/>
<feature type="transmembrane region" description="Helical" evidence="8">
    <location>
        <begin position="6"/>
        <end position="30"/>
    </location>
</feature>
<dbReference type="Pfam" id="PF01032">
    <property type="entry name" value="FecCD"/>
    <property type="match status" value="1"/>
</dbReference>
<dbReference type="Gene3D" id="1.10.3470.10">
    <property type="entry name" value="ABC transporter involved in vitamin B12 uptake, BtuC"/>
    <property type="match status" value="1"/>
</dbReference>
<feature type="transmembrane region" description="Helical" evidence="8">
    <location>
        <begin position="149"/>
        <end position="171"/>
    </location>
</feature>
<evidence type="ECO:0000256" key="7">
    <source>
        <dbReference type="ARBA" id="ARBA00023136"/>
    </source>
</evidence>
<evidence type="ECO:0000256" key="8">
    <source>
        <dbReference type="SAM" id="Phobius"/>
    </source>
</evidence>
<keyword evidence="4" id="KW-1003">Cell membrane</keyword>
<proteinExistence type="inferred from homology"/>
<dbReference type="GO" id="GO:0022857">
    <property type="term" value="F:transmembrane transporter activity"/>
    <property type="evidence" value="ECO:0007669"/>
    <property type="project" value="InterPro"/>
</dbReference>
<comment type="caution">
    <text evidence="9">The sequence shown here is derived from an EMBL/GenBank/DDBJ whole genome shotgun (WGS) entry which is preliminary data.</text>
</comment>
<feature type="transmembrane region" description="Helical" evidence="8">
    <location>
        <begin position="116"/>
        <end position="137"/>
    </location>
</feature>
<feature type="transmembrane region" description="Helical" evidence="8">
    <location>
        <begin position="240"/>
        <end position="265"/>
    </location>
</feature>
<feature type="transmembrane region" description="Helical" evidence="8">
    <location>
        <begin position="85"/>
        <end position="104"/>
    </location>
</feature>
<dbReference type="EMBL" id="SOMN01000043">
    <property type="protein sequence ID" value="TFE22662.1"/>
    <property type="molecule type" value="Genomic_DNA"/>
</dbReference>
<evidence type="ECO:0000313" key="10">
    <source>
        <dbReference type="Proteomes" id="UP000297900"/>
    </source>
</evidence>
<dbReference type="InterPro" id="IPR000522">
    <property type="entry name" value="ABC_transptr_permease_BtuC"/>
</dbReference>
<feature type="transmembrane region" description="Helical" evidence="8">
    <location>
        <begin position="304"/>
        <end position="323"/>
    </location>
</feature>
<sequence>MSKGIAVLTAIAILILTVFLISMNTGLIHLTPMEVLRTLFGGGTDRQHLILFEFRLPRIIVSLLVGMGLAVSGCILQGITRNGLAEPGILGINAGAGLAVLIYIMYFPNMGSSPVFLLPLLAFGGAALTAIIIYLLAFKKNEGVSPFRLILTGIAMAAAIYAATVTITLQLNPEKFKFVERWNAGSIWGANWNFVLALLPWVLVLIPYAIYKARTLNVLNLGDQLAAGLGTRVEKERLRLIGVAVALAGASVAVSGSIAFIGLIAPHLARRLVGNRYEILLPTSALTGALLLIVADTLARPSEIPTGIVVAVIGAPFFLYLLARSKA</sequence>
<protein>
    <submittedName>
        <fullName evidence="9">Iron ABC transporter permease</fullName>
    </submittedName>
</protein>
<evidence type="ECO:0000256" key="5">
    <source>
        <dbReference type="ARBA" id="ARBA00022692"/>
    </source>
</evidence>
<dbReference type="RefSeq" id="WP_135154241.1">
    <property type="nucleotide sequence ID" value="NZ_SOMN01000043.1"/>
</dbReference>
<keyword evidence="7 8" id="KW-0472">Membrane</keyword>
<gene>
    <name evidence="9" type="ORF">E2980_21155</name>
</gene>
<dbReference type="GO" id="GO:0033214">
    <property type="term" value="P:siderophore-iron import into cell"/>
    <property type="evidence" value="ECO:0007669"/>
    <property type="project" value="TreeGrafter"/>
</dbReference>